<protein>
    <recommendedName>
        <fullName evidence="3">RNA-directed DNA polymerase from mobile element jockey-like</fullName>
    </recommendedName>
</protein>
<comment type="caution">
    <text evidence="1">The sequence shown here is derived from an EMBL/GenBank/DDBJ whole genome shotgun (WGS) entry which is preliminary data.</text>
</comment>
<proteinExistence type="predicted"/>
<name>A0A3M7T652_BRAPC</name>
<keyword evidence="2" id="KW-1185">Reference proteome</keyword>
<evidence type="ECO:0000313" key="1">
    <source>
        <dbReference type="EMBL" id="RNA43308.1"/>
    </source>
</evidence>
<dbReference type="Proteomes" id="UP000276133">
    <property type="component" value="Unassembled WGS sequence"/>
</dbReference>
<dbReference type="EMBL" id="REGN01000239">
    <property type="protein sequence ID" value="RNA43308.1"/>
    <property type="molecule type" value="Genomic_DNA"/>
</dbReference>
<accession>A0A3M7T652</accession>
<evidence type="ECO:0000313" key="2">
    <source>
        <dbReference type="Proteomes" id="UP000276133"/>
    </source>
</evidence>
<dbReference type="AlphaFoldDB" id="A0A3M7T652"/>
<feature type="non-terminal residue" evidence="1">
    <location>
        <position position="1"/>
    </location>
</feature>
<reference evidence="1 2" key="1">
    <citation type="journal article" date="2018" name="Sci. Rep.">
        <title>Genomic signatures of local adaptation to the degree of environmental predictability in rotifers.</title>
        <authorList>
            <person name="Franch-Gras L."/>
            <person name="Hahn C."/>
            <person name="Garcia-Roger E.M."/>
            <person name="Carmona M.J."/>
            <person name="Serra M."/>
            <person name="Gomez A."/>
        </authorList>
    </citation>
    <scope>NUCLEOTIDE SEQUENCE [LARGE SCALE GENOMIC DNA]</scope>
    <source>
        <strain evidence="1">HYR1</strain>
    </source>
</reference>
<gene>
    <name evidence="1" type="ORF">BpHYR1_009597</name>
</gene>
<evidence type="ECO:0008006" key="3">
    <source>
        <dbReference type="Google" id="ProtNLM"/>
    </source>
</evidence>
<organism evidence="1 2">
    <name type="scientific">Brachionus plicatilis</name>
    <name type="common">Marine rotifer</name>
    <name type="synonym">Brachionus muelleri</name>
    <dbReference type="NCBI Taxonomy" id="10195"/>
    <lineage>
        <taxon>Eukaryota</taxon>
        <taxon>Metazoa</taxon>
        <taxon>Spiralia</taxon>
        <taxon>Gnathifera</taxon>
        <taxon>Rotifera</taxon>
        <taxon>Eurotatoria</taxon>
        <taxon>Monogononta</taxon>
        <taxon>Pseudotrocha</taxon>
        <taxon>Ploima</taxon>
        <taxon>Brachionidae</taxon>
        <taxon>Brachionus</taxon>
    </lineage>
</organism>
<sequence>SKINLIRRIKGLRLKNSMSICKIIFKNFIGSQFDYAFIPLLCSTQKITSDIQKLQNKVLKHIKFFPLKTKIVTIHKFLNLDLLEPRSKKLLYKFLTKRANHQQLIQDLESYQAKLTGNNTNEKFNSLFQIFKSILDDV</sequence>